<dbReference type="EMBL" id="CP021112">
    <property type="protein sequence ID" value="ARP97721.1"/>
    <property type="molecule type" value="Genomic_DNA"/>
</dbReference>
<dbReference type="RefSeq" id="WP_086086041.1">
    <property type="nucleotide sequence ID" value="NZ_CP021112.1"/>
</dbReference>
<feature type="transmembrane region" description="Helical" evidence="2">
    <location>
        <begin position="202"/>
        <end position="224"/>
    </location>
</feature>
<feature type="transmembrane region" description="Helical" evidence="2">
    <location>
        <begin position="146"/>
        <end position="163"/>
    </location>
</feature>
<comment type="function">
    <text evidence="1">Part of the tripartite ATP-independent periplasmic (TRAP) transport system.</text>
</comment>
<keyword evidence="2" id="KW-0812">Transmembrane</keyword>
<dbReference type="InterPro" id="IPR010656">
    <property type="entry name" value="DctM"/>
</dbReference>
<dbReference type="Proteomes" id="UP000194137">
    <property type="component" value="Chromosome"/>
</dbReference>
<feature type="transmembrane region" description="Helical" evidence="2">
    <location>
        <begin position="33"/>
        <end position="55"/>
    </location>
</feature>
<feature type="transmembrane region" description="Helical" evidence="2">
    <location>
        <begin position="67"/>
        <end position="84"/>
    </location>
</feature>
<gene>
    <name evidence="4" type="ORF">CAK95_00495</name>
</gene>
<sequence>MSGQGSGQDAIEAESLRKAEEFIEQDEGATNRLTGTAGLIVTCIAVAMSLFHLYAAYEIVPTQELRYTHVAFVLLLAFLLFPMASRFRDRIRWWDVIAGLTCVGILIYAIVGGEDFTDRATLPNHTDVVLGVIFIVLLIEATRRTIGWIVPFISLLFIAYALAGPYLPQPWNHRGYGFDALVGHLFITLEGIFGVPVDVSATLIVLFTIFGAFLQHSGAGKFFIDFSMTLMGNKPNAAGRTVVLSSFLLGGPSGSGVATTVSIGAVAYPMMKKAGFDKNAAGGLLAAGGLGAIISPPVLGAAAFLIAEFLKIGYLDVIWMAVIPTILYYLSLFFMVELDAKRYGVRGEPYVPEHSLGELSRRYWFHFVSLISIVVFMLWGYSPTTSVLYATGMVFLMSFLTRETAMMPKKLVTALKDGSIQTLTAATTCATAGIIVGVVTLTGLGLKFSSIVIDYAGGSLLLTAIYTALIVWVIGLAVPVTASYIICAVIAAPAMIKLGVPDVAAHMFIFYYSVLSEVSPPTALSPFAAAAITGGDPYKTTLQAWKYTLPAFLVPFVFVLDPQGLGLLLKLPADGSWVDIVLITLKAAVGLGALACAAQGWAFRRTTAPERVLLVLAGLLLVFPSLLEALAEAIIGRDISYTASVGAVLFAIVLLKQRLQPAAPPIPASGSNK</sequence>
<feature type="transmembrane region" description="Helical" evidence="2">
    <location>
        <begin position="544"/>
        <end position="560"/>
    </location>
</feature>
<dbReference type="GO" id="GO:0022857">
    <property type="term" value="F:transmembrane transporter activity"/>
    <property type="evidence" value="ECO:0007669"/>
    <property type="project" value="UniProtKB-UniRule"/>
</dbReference>
<keyword evidence="5" id="KW-1185">Reference proteome</keyword>
<feature type="domain" description="TRAP C4-dicarboxylate transport system permease DctM subunit" evidence="3">
    <location>
        <begin position="134"/>
        <end position="554"/>
    </location>
</feature>
<feature type="transmembrane region" description="Helical" evidence="2">
    <location>
        <begin position="423"/>
        <end position="444"/>
    </location>
</feature>
<comment type="subcellular location">
    <subcellularLocation>
        <location evidence="1">Cell inner membrane</location>
        <topology evidence="1">Multi-pass membrane protein</topology>
    </subcellularLocation>
</comment>
<feature type="transmembrane region" description="Helical" evidence="2">
    <location>
        <begin position="122"/>
        <end position="139"/>
    </location>
</feature>
<evidence type="ECO:0000256" key="1">
    <source>
        <dbReference type="RuleBase" id="RU369079"/>
    </source>
</evidence>
<keyword evidence="1" id="KW-1003">Cell membrane</keyword>
<dbReference type="GO" id="GO:0005886">
    <property type="term" value="C:plasma membrane"/>
    <property type="evidence" value="ECO:0007669"/>
    <property type="project" value="UniProtKB-SubCell"/>
</dbReference>
<feature type="transmembrane region" description="Helical" evidence="2">
    <location>
        <begin position="280"/>
        <end position="305"/>
    </location>
</feature>
<keyword evidence="2" id="KW-1133">Transmembrane helix</keyword>
<dbReference type="KEGG" id="psin:CAK95_00495"/>
<feature type="transmembrane region" description="Helical" evidence="2">
    <location>
        <begin position="91"/>
        <end position="110"/>
    </location>
</feature>
<evidence type="ECO:0000313" key="5">
    <source>
        <dbReference type="Proteomes" id="UP000194137"/>
    </source>
</evidence>
<evidence type="ECO:0000259" key="3">
    <source>
        <dbReference type="Pfam" id="PF06808"/>
    </source>
</evidence>
<keyword evidence="2" id="KW-0472">Membrane</keyword>
<dbReference type="NCBIfam" id="TIGR02123">
    <property type="entry name" value="TRAP_fused"/>
    <property type="match status" value="1"/>
</dbReference>
<organism evidence="4 5">
    <name type="scientific">Pseudorhodoplanes sinuspersici</name>
    <dbReference type="NCBI Taxonomy" id="1235591"/>
    <lineage>
        <taxon>Bacteria</taxon>
        <taxon>Pseudomonadati</taxon>
        <taxon>Pseudomonadota</taxon>
        <taxon>Alphaproteobacteria</taxon>
        <taxon>Hyphomicrobiales</taxon>
        <taxon>Pseudorhodoplanes</taxon>
    </lineage>
</organism>
<feature type="transmembrane region" description="Helical" evidence="2">
    <location>
        <begin position="387"/>
        <end position="402"/>
    </location>
</feature>
<dbReference type="InterPro" id="IPR011853">
    <property type="entry name" value="TRAP_DctM-Dct_fused"/>
</dbReference>
<keyword evidence="1" id="KW-0997">Cell inner membrane</keyword>
<dbReference type="OrthoDB" id="9759894at2"/>
<name>A0A1W6ZK48_9HYPH</name>
<reference evidence="4 5" key="1">
    <citation type="submission" date="2017-05" db="EMBL/GenBank/DDBJ databases">
        <title>Full genome sequence of Pseudorhodoplanes sinuspersici.</title>
        <authorList>
            <person name="Dastgheib S.M.M."/>
            <person name="Shavandi M."/>
            <person name="Tirandaz H."/>
        </authorList>
    </citation>
    <scope>NUCLEOTIDE SEQUENCE [LARGE SCALE GENOMIC DNA]</scope>
    <source>
        <strain evidence="4 5">RIPI110</strain>
    </source>
</reference>
<accession>A0A1W6ZK48</accession>
<feature type="transmembrane region" description="Helical" evidence="2">
    <location>
        <begin position="613"/>
        <end position="633"/>
    </location>
</feature>
<dbReference type="PANTHER" id="PTHR43849:SF2">
    <property type="entry name" value="BLL3936 PROTEIN"/>
    <property type="match status" value="1"/>
</dbReference>
<evidence type="ECO:0000256" key="2">
    <source>
        <dbReference type="SAM" id="Phobius"/>
    </source>
</evidence>
<feature type="transmembrane region" description="Helical" evidence="2">
    <location>
        <begin position="317"/>
        <end position="336"/>
    </location>
</feature>
<evidence type="ECO:0000313" key="4">
    <source>
        <dbReference type="EMBL" id="ARP97721.1"/>
    </source>
</evidence>
<feature type="transmembrane region" description="Helical" evidence="2">
    <location>
        <begin position="363"/>
        <end position="381"/>
    </location>
</feature>
<proteinExistence type="predicted"/>
<dbReference type="STRING" id="1235591.CAK95_00495"/>
<keyword evidence="1" id="KW-0813">Transport</keyword>
<protein>
    <submittedName>
        <fullName evidence="4">C4-dicarboxylate ABC transporter permease</fullName>
    </submittedName>
</protein>
<dbReference type="AlphaFoldDB" id="A0A1W6ZK48"/>
<dbReference type="PANTHER" id="PTHR43849">
    <property type="entry name" value="BLL3936 PROTEIN"/>
    <property type="match status" value="1"/>
</dbReference>
<dbReference type="Pfam" id="PF06808">
    <property type="entry name" value="DctM"/>
    <property type="match status" value="1"/>
</dbReference>
<feature type="transmembrane region" description="Helical" evidence="2">
    <location>
        <begin position="464"/>
        <end position="491"/>
    </location>
</feature>
<feature type="transmembrane region" description="Helical" evidence="2">
    <location>
        <begin position="580"/>
        <end position="601"/>
    </location>
</feature>